<dbReference type="Proteomes" id="UP001140206">
    <property type="component" value="Chromosome 4"/>
</dbReference>
<gene>
    <name evidence="3" type="ORF">LUZ62_070439</name>
</gene>
<dbReference type="InterPro" id="IPR003121">
    <property type="entry name" value="SWIB_MDM2_domain"/>
</dbReference>
<organism evidence="3 4">
    <name type="scientific">Rhynchospora pubera</name>
    <dbReference type="NCBI Taxonomy" id="906938"/>
    <lineage>
        <taxon>Eukaryota</taxon>
        <taxon>Viridiplantae</taxon>
        <taxon>Streptophyta</taxon>
        <taxon>Embryophyta</taxon>
        <taxon>Tracheophyta</taxon>
        <taxon>Spermatophyta</taxon>
        <taxon>Magnoliopsida</taxon>
        <taxon>Liliopsida</taxon>
        <taxon>Poales</taxon>
        <taxon>Cyperaceae</taxon>
        <taxon>Cyperoideae</taxon>
        <taxon>Rhynchosporeae</taxon>
        <taxon>Rhynchospora</taxon>
    </lineage>
</organism>
<sequence>MAALSPLCLSSSLFSLAPPTSLPPATLSSSLHLTIRRFQPTLLSVRAAVSAKETPAPKQKQPKGITKPTPISPELQSFVGAPEIPRTQVLKIIWAYIKENDLQDPNDKKVIVCDDRLKKLFGKERVGFLEVSKLLNPHFKK</sequence>
<dbReference type="PROSITE" id="PS51925">
    <property type="entry name" value="SWIB_MDM2"/>
    <property type="match status" value="1"/>
</dbReference>
<dbReference type="PANTHER" id="PTHR13844">
    <property type="entry name" value="SWI/SNF-RELATED MATRIX-ASSOCIATED ACTIN-DEPENDENT REGULATOR OF CHROMATIN SUBFAMILY D"/>
    <property type="match status" value="1"/>
</dbReference>
<dbReference type="Gene3D" id="1.10.245.10">
    <property type="entry name" value="SWIB/MDM2 domain"/>
    <property type="match status" value="1"/>
</dbReference>
<dbReference type="AlphaFoldDB" id="A0AAV8CWB7"/>
<dbReference type="InterPro" id="IPR019835">
    <property type="entry name" value="SWIB_domain"/>
</dbReference>
<name>A0AAV8CWB7_9POAL</name>
<dbReference type="EMBL" id="JAMFTS010000004">
    <property type="protein sequence ID" value="KAJ4760064.1"/>
    <property type="molecule type" value="Genomic_DNA"/>
</dbReference>
<feature type="region of interest" description="Disordered" evidence="1">
    <location>
        <begin position="50"/>
        <end position="72"/>
    </location>
</feature>
<dbReference type="Pfam" id="PF02201">
    <property type="entry name" value="SWIB"/>
    <property type="match status" value="1"/>
</dbReference>
<dbReference type="InterPro" id="IPR036885">
    <property type="entry name" value="SWIB_MDM2_dom_sf"/>
</dbReference>
<comment type="caution">
    <text evidence="3">The sequence shown here is derived from an EMBL/GenBank/DDBJ whole genome shotgun (WGS) entry which is preliminary data.</text>
</comment>
<keyword evidence="4" id="KW-1185">Reference proteome</keyword>
<dbReference type="SUPFAM" id="SSF47592">
    <property type="entry name" value="SWIB/MDM2 domain"/>
    <property type="match status" value="1"/>
</dbReference>
<evidence type="ECO:0000259" key="2">
    <source>
        <dbReference type="PROSITE" id="PS51925"/>
    </source>
</evidence>
<feature type="domain" description="DM2" evidence="2">
    <location>
        <begin position="64"/>
        <end position="141"/>
    </location>
</feature>
<evidence type="ECO:0000256" key="1">
    <source>
        <dbReference type="SAM" id="MobiDB-lite"/>
    </source>
</evidence>
<evidence type="ECO:0000313" key="3">
    <source>
        <dbReference type="EMBL" id="KAJ4760064.1"/>
    </source>
</evidence>
<dbReference type="CDD" id="cd10567">
    <property type="entry name" value="SWIB-MDM2_like"/>
    <property type="match status" value="1"/>
</dbReference>
<accession>A0AAV8CWB7</accession>
<dbReference type="SMART" id="SM00151">
    <property type="entry name" value="SWIB"/>
    <property type="match status" value="1"/>
</dbReference>
<evidence type="ECO:0000313" key="4">
    <source>
        <dbReference type="Proteomes" id="UP001140206"/>
    </source>
</evidence>
<proteinExistence type="predicted"/>
<protein>
    <submittedName>
        <fullName evidence="3">SWIB/MDM2 domain superfamily protein</fullName>
    </submittedName>
</protein>
<reference evidence="3" key="1">
    <citation type="submission" date="2022-08" db="EMBL/GenBank/DDBJ databases">
        <authorList>
            <person name="Marques A."/>
        </authorList>
    </citation>
    <scope>NUCLEOTIDE SEQUENCE</scope>
    <source>
        <strain evidence="3">RhyPub2mFocal</strain>
        <tissue evidence="3">Leaves</tissue>
    </source>
</reference>